<reference evidence="2 3" key="1">
    <citation type="submission" date="2018-11" db="EMBL/GenBank/DDBJ databases">
        <title>Microbial catabolism of amino acid.</title>
        <authorList>
            <person name="Hibi M."/>
            <person name="Ogawa J."/>
        </authorList>
    </citation>
    <scope>NUCLEOTIDE SEQUENCE [LARGE SCALE GENOMIC DNA]</scope>
    <source>
        <strain evidence="2 3">C31-06</strain>
    </source>
</reference>
<accession>A0A402C5E2</accession>
<dbReference type="Gene3D" id="3.90.226.10">
    <property type="entry name" value="2-enoyl-CoA Hydratase, Chain A, domain 1"/>
    <property type="match status" value="1"/>
</dbReference>
<protein>
    <submittedName>
        <fullName evidence="2">Enoyl-CoA hydratase</fullName>
    </submittedName>
</protein>
<dbReference type="PANTHER" id="PTHR43802">
    <property type="entry name" value="ENOYL-COA HYDRATASE"/>
    <property type="match status" value="1"/>
</dbReference>
<name>A0A402C5E2_RHOWR</name>
<organism evidence="2 3">
    <name type="scientific">Rhodococcus wratislaviensis</name>
    <name type="common">Tsukamurella wratislaviensis</name>
    <dbReference type="NCBI Taxonomy" id="44752"/>
    <lineage>
        <taxon>Bacteria</taxon>
        <taxon>Bacillati</taxon>
        <taxon>Actinomycetota</taxon>
        <taxon>Actinomycetes</taxon>
        <taxon>Mycobacteriales</taxon>
        <taxon>Nocardiaceae</taxon>
        <taxon>Rhodococcus</taxon>
    </lineage>
</organism>
<dbReference type="CDD" id="cd06558">
    <property type="entry name" value="crotonase-like"/>
    <property type="match status" value="1"/>
</dbReference>
<sequence length="282" mass="30888">MTHDGEPFVLYNVADGVGTITLNRPSQLNPISHGPNSMQRSIVDLLVQADADDTVGCIVITGAGRAFSSGGDVANGVPPETGLDWYWFLTEEDVDNERIRELRKPVIGAINGLCYGAAFMMAAHFDILIASSEARLGLIETRFGGTGAEALNYLVGPQWAKFMALSGELITAAKAKEIGLVLEVVPPTALAARAHDLARRIAAMPRDTMIMNRRMINTGMNLSGWKAQKEAGIAFNAATNSCFREHRAWNGDRFTDLQEQGWKHYKEVRDAPFKESWFDAEC</sequence>
<keyword evidence="3" id="KW-1185">Reference proteome</keyword>
<comment type="similarity">
    <text evidence="1">Belongs to the enoyl-CoA hydratase/isomerase family.</text>
</comment>
<dbReference type="Pfam" id="PF00378">
    <property type="entry name" value="ECH_1"/>
    <property type="match status" value="1"/>
</dbReference>
<evidence type="ECO:0000313" key="2">
    <source>
        <dbReference type="EMBL" id="GCE38864.1"/>
    </source>
</evidence>
<dbReference type="Proteomes" id="UP000287519">
    <property type="component" value="Unassembled WGS sequence"/>
</dbReference>
<proteinExistence type="inferred from homology"/>
<dbReference type="PANTHER" id="PTHR43802:SF1">
    <property type="entry name" value="IP11341P-RELATED"/>
    <property type="match status" value="1"/>
</dbReference>
<comment type="caution">
    <text evidence="2">The sequence shown here is derived from an EMBL/GenBank/DDBJ whole genome shotgun (WGS) entry which is preliminary data.</text>
</comment>
<dbReference type="RefSeq" id="WP_124391353.1">
    <property type="nucleotide sequence ID" value="NZ_BHYM01000022.1"/>
</dbReference>
<dbReference type="InterPro" id="IPR029045">
    <property type="entry name" value="ClpP/crotonase-like_dom_sf"/>
</dbReference>
<dbReference type="EMBL" id="BHYM01000022">
    <property type="protein sequence ID" value="GCE38864.1"/>
    <property type="molecule type" value="Genomic_DNA"/>
</dbReference>
<dbReference type="GO" id="GO:0003824">
    <property type="term" value="F:catalytic activity"/>
    <property type="evidence" value="ECO:0007669"/>
    <property type="project" value="UniProtKB-ARBA"/>
</dbReference>
<dbReference type="AlphaFoldDB" id="A0A402C5E2"/>
<dbReference type="OrthoDB" id="9777711at2"/>
<evidence type="ECO:0000256" key="1">
    <source>
        <dbReference type="ARBA" id="ARBA00005254"/>
    </source>
</evidence>
<evidence type="ECO:0000313" key="3">
    <source>
        <dbReference type="Proteomes" id="UP000287519"/>
    </source>
</evidence>
<gene>
    <name evidence="2" type="ORF">Rhow_002388</name>
</gene>
<dbReference type="InterPro" id="IPR001753">
    <property type="entry name" value="Enoyl-CoA_hydra/iso"/>
</dbReference>
<dbReference type="SUPFAM" id="SSF52096">
    <property type="entry name" value="ClpP/crotonase"/>
    <property type="match status" value="1"/>
</dbReference>